<protein>
    <recommendedName>
        <fullName evidence="1">SusE outer membrane protein domain-containing protein</fullName>
    </recommendedName>
</protein>
<proteinExistence type="predicted"/>
<organism evidence="2 3">
    <name type="scientific">Mucilaginibacter mallensis</name>
    <dbReference type="NCBI Taxonomy" id="652787"/>
    <lineage>
        <taxon>Bacteria</taxon>
        <taxon>Pseudomonadati</taxon>
        <taxon>Bacteroidota</taxon>
        <taxon>Sphingobacteriia</taxon>
        <taxon>Sphingobacteriales</taxon>
        <taxon>Sphingobacteriaceae</taxon>
        <taxon>Mucilaginibacter</taxon>
    </lineage>
</organism>
<name>A0A1H1THV2_MUCMA</name>
<reference evidence="2 3" key="1">
    <citation type="submission" date="2016-10" db="EMBL/GenBank/DDBJ databases">
        <authorList>
            <person name="de Groot N.N."/>
        </authorList>
    </citation>
    <scope>NUCLEOTIDE SEQUENCE [LARGE SCALE GENOMIC DNA]</scope>
    <source>
        <strain evidence="2 3">MP1X4</strain>
    </source>
</reference>
<dbReference type="InterPro" id="IPR025970">
    <property type="entry name" value="SusE"/>
</dbReference>
<dbReference type="AlphaFoldDB" id="A0A1H1THV2"/>
<sequence length="347" mass="36538">MKKIFIIAAVLSFALLQACKKDKLANVGNIQAPVITSPSADTAIIVTQADSSQILKINWKSATYGVSAVVSYFVQVDSAGKNFSALVNLGNVTSGNSVSLSYGTLNTLLTNGLNLAPNAPTSVELRVGSAIYGKDTVYSKIVKIALTTFKGVDRLWLPGSYEGYAPASAPTIPKQSPNMFEGYAYFSAAGNFKFTSAPDYNHINYGDGGNGTLTTNGSAGGIGYNSAGVYLLDANTSALTYSATYISTFGIIGTATVGQWNTSTPMTYNQSTGLWTITTALTAGALKFRANDGWDINYGPSNSNNLTGPMIFNDSSSINIVNAGTYTITIDMTQSKQVGYLYSVVPN</sequence>
<gene>
    <name evidence="2" type="ORF">SAMN05216490_1443</name>
</gene>
<keyword evidence="3" id="KW-1185">Reference proteome</keyword>
<feature type="domain" description="SusE outer membrane protein" evidence="1">
    <location>
        <begin position="26"/>
        <end position="127"/>
    </location>
</feature>
<dbReference type="EMBL" id="LT629740">
    <property type="protein sequence ID" value="SDS59770.1"/>
    <property type="molecule type" value="Genomic_DNA"/>
</dbReference>
<dbReference type="CDD" id="cd12967">
    <property type="entry name" value="CBM_SusE-F_like_u1"/>
    <property type="match status" value="1"/>
</dbReference>
<dbReference type="Pfam" id="PF14292">
    <property type="entry name" value="SusE"/>
    <property type="match status" value="1"/>
</dbReference>
<evidence type="ECO:0000313" key="2">
    <source>
        <dbReference type="EMBL" id="SDS59770.1"/>
    </source>
</evidence>
<dbReference type="OrthoDB" id="975117at2"/>
<dbReference type="PROSITE" id="PS51257">
    <property type="entry name" value="PROKAR_LIPOPROTEIN"/>
    <property type="match status" value="1"/>
</dbReference>
<dbReference type="Gene3D" id="2.60.40.3620">
    <property type="match status" value="2"/>
</dbReference>
<accession>A0A1H1THV2</accession>
<evidence type="ECO:0000259" key="1">
    <source>
        <dbReference type="Pfam" id="PF14292"/>
    </source>
</evidence>
<dbReference type="RefSeq" id="WP_091370734.1">
    <property type="nucleotide sequence ID" value="NZ_LT629740.1"/>
</dbReference>
<dbReference type="STRING" id="652787.SAMN05216490_1443"/>
<dbReference type="Proteomes" id="UP000199679">
    <property type="component" value="Chromosome I"/>
</dbReference>
<evidence type="ECO:0000313" key="3">
    <source>
        <dbReference type="Proteomes" id="UP000199679"/>
    </source>
</evidence>